<dbReference type="Gene3D" id="3.90.79.10">
    <property type="entry name" value="Nucleoside Triphosphate Pyrophosphohydrolase"/>
    <property type="match status" value="1"/>
</dbReference>
<dbReference type="PROSITE" id="PS51462">
    <property type="entry name" value="NUDIX"/>
    <property type="match status" value="1"/>
</dbReference>
<evidence type="ECO:0000313" key="4">
    <source>
        <dbReference type="Proteomes" id="UP000622405"/>
    </source>
</evidence>
<proteinExistence type="inferred from homology"/>
<feature type="domain" description="Nudix hydrolase" evidence="2">
    <location>
        <begin position="41"/>
        <end position="179"/>
    </location>
</feature>
<evidence type="ECO:0000313" key="3">
    <source>
        <dbReference type="EMBL" id="MBC3900899.1"/>
    </source>
</evidence>
<dbReference type="Proteomes" id="UP000622405">
    <property type="component" value="Unassembled WGS sequence"/>
</dbReference>
<keyword evidence="4" id="KW-1185">Reference proteome</keyword>
<reference evidence="3 4" key="1">
    <citation type="journal article" date="2020" name="mSystems">
        <title>Defining Genomic and Predicted Metabolic Features of the Acetobacterium Genus.</title>
        <authorList>
            <person name="Ross D.E."/>
            <person name="Marshall C.W."/>
            <person name="Gulliver D."/>
            <person name="May H.D."/>
            <person name="Norman R.S."/>
        </authorList>
    </citation>
    <scope>NUCLEOTIDE SEQUENCE [LARGE SCALE GENOMIC DNA]</scope>
    <source>
        <strain evidence="3 4">DSM 4132</strain>
    </source>
</reference>
<accession>A0ABR6Z0K7</accession>
<dbReference type="PANTHER" id="PTHR43736">
    <property type="entry name" value="ADP-RIBOSE PYROPHOSPHATASE"/>
    <property type="match status" value="1"/>
</dbReference>
<name>A0ABR6Z0K7_9FIRM</name>
<dbReference type="EMBL" id="WJBE01000017">
    <property type="protein sequence ID" value="MBC3900899.1"/>
    <property type="molecule type" value="Genomic_DNA"/>
</dbReference>
<evidence type="ECO:0000259" key="2">
    <source>
        <dbReference type="PROSITE" id="PS51462"/>
    </source>
</evidence>
<dbReference type="InterPro" id="IPR015797">
    <property type="entry name" value="NUDIX_hydrolase-like_dom_sf"/>
</dbReference>
<dbReference type="PANTHER" id="PTHR43736:SF1">
    <property type="entry name" value="DIHYDRONEOPTERIN TRIPHOSPHATE DIPHOSPHATASE"/>
    <property type="match status" value="1"/>
</dbReference>
<comment type="caution">
    <text evidence="3">The sequence shown here is derived from an EMBL/GenBank/DDBJ whole genome shotgun (WGS) entry which is preliminary data.</text>
</comment>
<comment type="similarity">
    <text evidence="1">Belongs to the Nudix hydrolase family.</text>
</comment>
<dbReference type="Pfam" id="PF00293">
    <property type="entry name" value="NUDIX"/>
    <property type="match status" value="1"/>
</dbReference>
<sequence length="182" mass="20444">MNYLTAITEFKPASAQEQADQQTFLRFINNNPDVLLRENKIAHLTSSALIFNTSQDKLLMIYHNIYQSWSWTGGHADGEADLLQVAIREAKEETGLKQVTAAVDKIISLDILPVFGHLKNNQPVSAHLHLSVAYLLSASEDESLTIKPDENSGVKWIAVNELANYVSEPHMQVVYDKILNKR</sequence>
<dbReference type="CDD" id="cd03674">
    <property type="entry name" value="NUDIX_Hydrolase"/>
    <property type="match status" value="1"/>
</dbReference>
<gene>
    <name evidence="3" type="ORF">GH811_14885</name>
</gene>
<dbReference type="InterPro" id="IPR000086">
    <property type="entry name" value="NUDIX_hydrolase_dom"/>
</dbReference>
<evidence type="ECO:0000256" key="1">
    <source>
        <dbReference type="ARBA" id="ARBA00005582"/>
    </source>
</evidence>
<organism evidence="3 4">
    <name type="scientific">Acetobacterium malicum</name>
    <dbReference type="NCBI Taxonomy" id="52692"/>
    <lineage>
        <taxon>Bacteria</taxon>
        <taxon>Bacillati</taxon>
        <taxon>Bacillota</taxon>
        <taxon>Clostridia</taxon>
        <taxon>Eubacteriales</taxon>
        <taxon>Eubacteriaceae</taxon>
        <taxon>Acetobacterium</taxon>
    </lineage>
</organism>
<protein>
    <submittedName>
        <fullName evidence="3">NUDIX domain-containing protein</fullName>
    </submittedName>
</protein>
<dbReference type="SUPFAM" id="SSF55811">
    <property type="entry name" value="Nudix"/>
    <property type="match status" value="1"/>
</dbReference>
<dbReference type="RefSeq" id="WP_186895029.1">
    <property type="nucleotide sequence ID" value="NZ_WJBE01000017.1"/>
</dbReference>